<dbReference type="GO" id="GO:0005886">
    <property type="term" value="C:plasma membrane"/>
    <property type="evidence" value="ECO:0007669"/>
    <property type="project" value="UniProtKB-SubCell"/>
</dbReference>
<evidence type="ECO:0000256" key="2">
    <source>
        <dbReference type="ARBA" id="ARBA00022475"/>
    </source>
</evidence>
<evidence type="ECO:0000256" key="1">
    <source>
        <dbReference type="ARBA" id="ARBA00004651"/>
    </source>
</evidence>
<dbReference type="EMBL" id="BKZQ01000006">
    <property type="protein sequence ID" value="GER69363.1"/>
    <property type="molecule type" value="Genomic_DNA"/>
</dbReference>
<evidence type="ECO:0000256" key="3">
    <source>
        <dbReference type="ARBA" id="ARBA00022692"/>
    </source>
</evidence>
<dbReference type="Pfam" id="PF06081">
    <property type="entry name" value="ArAE_1"/>
    <property type="match status" value="1"/>
</dbReference>
<keyword evidence="5" id="KW-0472">Membrane</keyword>
<comment type="subcellular location">
    <subcellularLocation>
        <location evidence="1">Cell membrane</location>
        <topology evidence="1">Multi-pass membrane protein</topology>
    </subcellularLocation>
</comment>
<keyword evidence="3" id="KW-0812">Transmembrane</keyword>
<evidence type="ECO:0000256" key="4">
    <source>
        <dbReference type="ARBA" id="ARBA00022989"/>
    </source>
</evidence>
<evidence type="ECO:0000313" key="7">
    <source>
        <dbReference type="Proteomes" id="UP000391919"/>
    </source>
</evidence>
<evidence type="ECO:0000256" key="5">
    <source>
        <dbReference type="ARBA" id="ARBA00023136"/>
    </source>
</evidence>
<keyword evidence="7" id="KW-1185">Reference proteome</keyword>
<accession>A0A5J4JBR5</accession>
<evidence type="ECO:0000313" key="6">
    <source>
        <dbReference type="EMBL" id="GER69363.1"/>
    </source>
</evidence>
<comment type="caution">
    <text evidence="6">The sequence shown here is derived from an EMBL/GenBank/DDBJ whole genome shotgun (WGS) entry which is preliminary data.</text>
</comment>
<keyword evidence="4" id="KW-1133">Transmembrane helix</keyword>
<proteinExistence type="predicted"/>
<dbReference type="AlphaFoldDB" id="A0A5J4JBR5"/>
<dbReference type="Proteomes" id="UP000391919">
    <property type="component" value="Unassembled WGS sequence"/>
</dbReference>
<dbReference type="InterPro" id="IPR010343">
    <property type="entry name" value="ArAE_1"/>
</dbReference>
<keyword evidence="2" id="KW-1003">Cell membrane</keyword>
<protein>
    <submittedName>
        <fullName evidence="6">Uncharacterized protein</fullName>
    </submittedName>
</protein>
<sequence>MQMKQNKPLFEMKQLIIWKIAIASSLSWEIAKSAGSHHPYLAPLTVILCIKAMPDQTISFAVNRMIGTMVIGTNGGLQ</sequence>
<gene>
    <name evidence="6" type="ORF">BpJC7_06660</name>
</gene>
<organism evidence="6 7">
    <name type="scientific">Weizmannia acidilactici</name>
    <dbReference type="NCBI Taxonomy" id="2607726"/>
    <lineage>
        <taxon>Bacteria</taxon>
        <taxon>Bacillati</taxon>
        <taxon>Bacillota</taxon>
        <taxon>Bacilli</taxon>
        <taxon>Bacillales</taxon>
        <taxon>Bacillaceae</taxon>
        <taxon>Heyndrickxia</taxon>
    </lineage>
</organism>
<reference evidence="6 7" key="1">
    <citation type="submission" date="2019-09" db="EMBL/GenBank/DDBJ databases">
        <title>Draft genome sequence of Bacillus sp. JC-7.</title>
        <authorList>
            <person name="Tanaka N."/>
            <person name="Shiwa Y."/>
            <person name="Fujita N."/>
            <person name="Tanasupawat S."/>
        </authorList>
    </citation>
    <scope>NUCLEOTIDE SEQUENCE [LARGE SCALE GENOMIC DNA]</scope>
    <source>
        <strain evidence="6 7">JC-7</strain>
    </source>
</reference>
<name>A0A5J4JBR5_9BACI</name>